<dbReference type="PANTHER" id="PTHR22923:SF102">
    <property type="entry name" value="CEREBELLIN 13-RELATED"/>
    <property type="match status" value="1"/>
</dbReference>
<evidence type="ECO:0000256" key="3">
    <source>
        <dbReference type="ARBA" id="ARBA00022729"/>
    </source>
</evidence>
<proteinExistence type="predicted"/>
<dbReference type="GO" id="GO:0005576">
    <property type="term" value="C:extracellular region"/>
    <property type="evidence" value="ECO:0007669"/>
    <property type="project" value="UniProtKB-SubCell"/>
</dbReference>
<dbReference type="SUPFAM" id="SSF49842">
    <property type="entry name" value="TNF-like"/>
    <property type="match status" value="1"/>
</dbReference>
<sequence>MISPKLIVFLVSVYVAETHPTTDSHISDTVAELKSQIEALQKELETIKQHPKIGVAFSATLQTQKSYEFIGPFNGDVILKYDNVITNVGSAYDPSTGIFTVPVKGVYFFTFVLFNPIGHNHASGAKLIKNGEMVVSATDNLPGADSEDTTSNTVILDLEVSDRVYIEMFSGRAIYTDGNRRNTFSGHLL</sequence>
<comment type="caution">
    <text evidence="6">The sequence shown here is derived from an EMBL/GenBank/DDBJ whole genome shotgun (WGS) entry which is preliminary data.</text>
</comment>
<organism evidence="6 7">
    <name type="scientific">Alosa alosa</name>
    <name type="common">allis shad</name>
    <dbReference type="NCBI Taxonomy" id="278164"/>
    <lineage>
        <taxon>Eukaryota</taxon>
        <taxon>Metazoa</taxon>
        <taxon>Chordata</taxon>
        <taxon>Craniata</taxon>
        <taxon>Vertebrata</taxon>
        <taxon>Euteleostomi</taxon>
        <taxon>Actinopterygii</taxon>
        <taxon>Neopterygii</taxon>
        <taxon>Teleostei</taxon>
        <taxon>Clupei</taxon>
        <taxon>Clupeiformes</taxon>
        <taxon>Clupeoidei</taxon>
        <taxon>Clupeidae</taxon>
        <taxon>Alosa</taxon>
    </lineage>
</organism>
<dbReference type="InterPro" id="IPR008983">
    <property type="entry name" value="Tumour_necrosis_fac-like_dom"/>
</dbReference>
<dbReference type="EMBL" id="JADWDJ010000001">
    <property type="protein sequence ID" value="KAG5286639.1"/>
    <property type="molecule type" value="Genomic_DNA"/>
</dbReference>
<dbReference type="Proteomes" id="UP000823561">
    <property type="component" value="Chromosome 1"/>
</dbReference>
<accession>A0AAV6HH03</accession>
<dbReference type="InterPro" id="IPR050822">
    <property type="entry name" value="Cerebellin_Synaptic_Org"/>
</dbReference>
<dbReference type="Gene3D" id="2.60.120.40">
    <property type="match status" value="1"/>
</dbReference>
<evidence type="ECO:0000259" key="5">
    <source>
        <dbReference type="PROSITE" id="PS50871"/>
    </source>
</evidence>
<evidence type="ECO:0000256" key="1">
    <source>
        <dbReference type="ARBA" id="ARBA00004613"/>
    </source>
</evidence>
<evidence type="ECO:0000256" key="4">
    <source>
        <dbReference type="SAM" id="SignalP"/>
    </source>
</evidence>
<keyword evidence="2" id="KW-0964">Secreted</keyword>
<dbReference type="InterPro" id="IPR001073">
    <property type="entry name" value="C1q_dom"/>
</dbReference>
<dbReference type="AlphaFoldDB" id="A0AAV6HH03"/>
<feature type="domain" description="C1q" evidence="5">
    <location>
        <begin position="50"/>
        <end position="189"/>
    </location>
</feature>
<dbReference type="SMART" id="SM00110">
    <property type="entry name" value="C1Q"/>
    <property type="match status" value="1"/>
</dbReference>
<evidence type="ECO:0000256" key="2">
    <source>
        <dbReference type="ARBA" id="ARBA00022525"/>
    </source>
</evidence>
<reference evidence="6 7" key="1">
    <citation type="submission" date="2020-10" db="EMBL/GenBank/DDBJ databases">
        <title>Chromosome-scale genome assembly of the Allis shad, Alosa alosa.</title>
        <authorList>
            <person name="Margot Z."/>
            <person name="Christophe K."/>
            <person name="Cabau C."/>
            <person name="Louis A."/>
            <person name="Berthelot C."/>
            <person name="Parey E."/>
            <person name="Roest Crollius H."/>
            <person name="Montfort J."/>
            <person name="Robinson-Rechavi M."/>
            <person name="Bucao C."/>
            <person name="Bouchez O."/>
            <person name="Gislard M."/>
            <person name="Lluch J."/>
            <person name="Milhes M."/>
            <person name="Lampietro C."/>
            <person name="Lopez Roques C."/>
            <person name="Donnadieu C."/>
            <person name="Braasch I."/>
            <person name="Desvignes T."/>
            <person name="Postlethwait J."/>
            <person name="Bobe J."/>
            <person name="Guiguen Y."/>
        </authorList>
    </citation>
    <scope>NUCLEOTIDE SEQUENCE [LARGE SCALE GENOMIC DNA]</scope>
    <source>
        <strain evidence="6">M-15738</strain>
        <tissue evidence="6">Blood</tissue>
    </source>
</reference>
<dbReference type="PROSITE" id="PS50871">
    <property type="entry name" value="C1Q"/>
    <property type="match status" value="1"/>
</dbReference>
<keyword evidence="7" id="KW-1185">Reference proteome</keyword>
<feature type="chain" id="PRO_5043719827" description="C1q domain-containing protein" evidence="4">
    <location>
        <begin position="19"/>
        <end position="189"/>
    </location>
</feature>
<dbReference type="Pfam" id="PF00386">
    <property type="entry name" value="C1q"/>
    <property type="match status" value="1"/>
</dbReference>
<dbReference type="PANTHER" id="PTHR22923">
    <property type="entry name" value="CEREBELLIN-RELATED"/>
    <property type="match status" value="1"/>
</dbReference>
<comment type="subcellular location">
    <subcellularLocation>
        <location evidence="1">Secreted</location>
    </subcellularLocation>
</comment>
<evidence type="ECO:0000313" key="6">
    <source>
        <dbReference type="EMBL" id="KAG5286639.1"/>
    </source>
</evidence>
<gene>
    <name evidence="6" type="ORF">AALO_G00017170</name>
</gene>
<name>A0AAV6HH03_9TELE</name>
<dbReference type="PRINTS" id="PR00007">
    <property type="entry name" value="COMPLEMNTC1Q"/>
</dbReference>
<protein>
    <recommendedName>
        <fullName evidence="5">C1q domain-containing protein</fullName>
    </recommendedName>
</protein>
<feature type="signal peptide" evidence="4">
    <location>
        <begin position="1"/>
        <end position="18"/>
    </location>
</feature>
<keyword evidence="3 4" id="KW-0732">Signal</keyword>
<evidence type="ECO:0000313" key="7">
    <source>
        <dbReference type="Proteomes" id="UP000823561"/>
    </source>
</evidence>